<dbReference type="EMBL" id="DQWQ01000149">
    <property type="protein sequence ID" value="HDD35812.1"/>
    <property type="molecule type" value="Genomic_DNA"/>
</dbReference>
<sequence length="111" mass="12637">MYRLSDYDYPLPKELIAQEPLSAREKARLLVLNRRTGEIIHTEFFQIINYLIPNDVLVINDTRVIPARLIGKKETGGRVEILLLSTDPNKIRDKVLTAEALLRASRAPKVG</sequence>
<evidence type="ECO:0000256" key="1">
    <source>
        <dbReference type="ARBA" id="ARBA00022490"/>
    </source>
</evidence>
<evidence type="ECO:0000256" key="3">
    <source>
        <dbReference type="ARBA" id="ARBA00022691"/>
    </source>
</evidence>
<proteinExistence type="predicted"/>
<reference evidence="5" key="1">
    <citation type="journal article" date="2020" name="mSystems">
        <title>Genome- and Community-Level Interaction Insights into Carbon Utilization and Element Cycling Functions of Hydrothermarchaeota in Hydrothermal Sediment.</title>
        <authorList>
            <person name="Zhou Z."/>
            <person name="Liu Y."/>
            <person name="Xu W."/>
            <person name="Pan J."/>
            <person name="Luo Z.H."/>
            <person name="Li M."/>
        </authorList>
    </citation>
    <scope>NUCLEOTIDE SEQUENCE [LARGE SCALE GENOMIC DNA]</scope>
    <source>
        <strain evidence="5">HyVt-113</strain>
    </source>
</reference>
<comment type="caution">
    <text evidence="5">The sequence shown here is derived from an EMBL/GenBank/DDBJ whole genome shotgun (WGS) entry which is preliminary data.</text>
</comment>
<evidence type="ECO:0000256" key="4">
    <source>
        <dbReference type="ARBA" id="ARBA00022785"/>
    </source>
</evidence>
<dbReference type="InterPro" id="IPR042118">
    <property type="entry name" value="QueA_dom1"/>
</dbReference>
<dbReference type="InterPro" id="IPR042119">
    <property type="entry name" value="QueA_dom2"/>
</dbReference>
<dbReference type="Proteomes" id="UP000885706">
    <property type="component" value="Unassembled WGS sequence"/>
</dbReference>
<accession>A0A7V0NER9</accession>
<dbReference type="Pfam" id="PF02547">
    <property type="entry name" value="Queuosine_synth"/>
    <property type="match status" value="1"/>
</dbReference>
<evidence type="ECO:0000256" key="2">
    <source>
        <dbReference type="ARBA" id="ARBA00022679"/>
    </source>
</evidence>
<evidence type="ECO:0000313" key="5">
    <source>
        <dbReference type="EMBL" id="HDD35812.1"/>
    </source>
</evidence>
<keyword evidence="1" id="KW-0963">Cytoplasm</keyword>
<dbReference type="GO" id="GO:0008616">
    <property type="term" value="P:tRNA queuosine(34) biosynthetic process"/>
    <property type="evidence" value="ECO:0007669"/>
    <property type="project" value="UniProtKB-KW"/>
</dbReference>
<feature type="non-terminal residue" evidence="5">
    <location>
        <position position="111"/>
    </location>
</feature>
<dbReference type="Gene3D" id="3.40.1780.10">
    <property type="entry name" value="QueA-like"/>
    <property type="match status" value="1"/>
</dbReference>
<keyword evidence="3" id="KW-0949">S-adenosyl-L-methionine</keyword>
<dbReference type="InterPro" id="IPR003699">
    <property type="entry name" value="QueA"/>
</dbReference>
<keyword evidence="2" id="KW-0808">Transferase</keyword>
<dbReference type="GO" id="GO:0051075">
    <property type="term" value="F:S-adenosylmethionine:tRNA ribosyltransferase-isomerase activity"/>
    <property type="evidence" value="ECO:0007669"/>
    <property type="project" value="TreeGrafter"/>
</dbReference>
<dbReference type="Gene3D" id="2.40.10.240">
    <property type="entry name" value="QueA-like"/>
    <property type="match status" value="1"/>
</dbReference>
<gene>
    <name evidence="5" type="ORF">ENF30_03315</name>
</gene>
<dbReference type="SUPFAM" id="SSF111337">
    <property type="entry name" value="QueA-like"/>
    <property type="match status" value="1"/>
</dbReference>
<dbReference type="InterPro" id="IPR036100">
    <property type="entry name" value="QueA_sf"/>
</dbReference>
<protein>
    <submittedName>
        <fullName evidence="5">tRNA preQ1(34) S-adenosylmethionine ribosyltransferase-isomerase QueA</fullName>
    </submittedName>
</protein>
<name>A0A7V0NER9_DESA2</name>
<dbReference type="PANTHER" id="PTHR30307">
    <property type="entry name" value="S-ADENOSYLMETHIONINE:TRNA RIBOSYLTRANSFERASE-ISOMERASE"/>
    <property type="match status" value="1"/>
</dbReference>
<dbReference type="PANTHER" id="PTHR30307:SF0">
    <property type="entry name" value="S-ADENOSYLMETHIONINE:TRNA RIBOSYLTRANSFERASE-ISOMERASE"/>
    <property type="match status" value="1"/>
</dbReference>
<dbReference type="AlphaFoldDB" id="A0A7V0NER9"/>
<organism evidence="5">
    <name type="scientific">Desulfofervidus auxilii</name>
    <dbReference type="NCBI Taxonomy" id="1621989"/>
    <lineage>
        <taxon>Bacteria</taxon>
        <taxon>Pseudomonadati</taxon>
        <taxon>Thermodesulfobacteriota</taxon>
        <taxon>Candidatus Desulfofervidia</taxon>
        <taxon>Candidatus Desulfofervidales</taxon>
        <taxon>Candidatus Desulfofervidaceae</taxon>
        <taxon>Candidatus Desulfofervidus</taxon>
    </lineage>
</organism>
<keyword evidence="4" id="KW-0671">Queuosine biosynthesis</keyword>